<dbReference type="Proteomes" id="UP000254235">
    <property type="component" value="Unassembled WGS sequence"/>
</dbReference>
<gene>
    <name evidence="3" type="ORF">NCTC13043_01947</name>
</gene>
<feature type="coiled-coil region" evidence="1">
    <location>
        <begin position="1443"/>
        <end position="1544"/>
    </location>
</feature>
<reference evidence="3 4" key="1">
    <citation type="submission" date="2018-06" db="EMBL/GenBank/DDBJ databases">
        <authorList>
            <consortium name="Pathogen Informatics"/>
            <person name="Doyle S."/>
        </authorList>
    </citation>
    <scope>NUCLEOTIDE SEQUENCE [LARGE SCALE GENOMIC DNA]</scope>
    <source>
        <strain evidence="3 4">NCTC13043</strain>
    </source>
</reference>
<evidence type="ECO:0000313" key="4">
    <source>
        <dbReference type="Proteomes" id="UP000254235"/>
    </source>
</evidence>
<feature type="coiled-coil region" evidence="1">
    <location>
        <begin position="445"/>
        <end position="486"/>
    </location>
</feature>
<protein>
    <recommendedName>
        <fullName evidence="2">Tape measure protein N-terminal domain-containing protein</fullName>
    </recommendedName>
</protein>
<evidence type="ECO:0000256" key="1">
    <source>
        <dbReference type="SAM" id="Coils"/>
    </source>
</evidence>
<dbReference type="GeneID" id="78571592"/>
<dbReference type="EMBL" id="UGTP01000002">
    <property type="protein sequence ID" value="SUC37458.1"/>
    <property type="molecule type" value="Genomic_DNA"/>
</dbReference>
<dbReference type="NCBIfam" id="TIGR02675">
    <property type="entry name" value="tape_meas_nterm"/>
    <property type="match status" value="1"/>
</dbReference>
<dbReference type="RefSeq" id="WP_245944627.1">
    <property type="nucleotide sequence ID" value="NZ_UGTP01000002.1"/>
</dbReference>
<dbReference type="Pfam" id="PF20155">
    <property type="entry name" value="TMP_3"/>
    <property type="match status" value="1"/>
</dbReference>
<accession>A0A379G8W3</accession>
<evidence type="ECO:0000259" key="2">
    <source>
        <dbReference type="Pfam" id="PF20155"/>
    </source>
</evidence>
<dbReference type="InterPro" id="IPR013491">
    <property type="entry name" value="Tape_meas_N"/>
</dbReference>
<proteinExistence type="predicted"/>
<feature type="coiled-coil region" evidence="1">
    <location>
        <begin position="687"/>
        <end position="722"/>
    </location>
</feature>
<name>A0A379G8W3_9BACT</name>
<feature type="domain" description="Tape measure protein N-terminal" evidence="2">
    <location>
        <begin position="70"/>
        <end position="255"/>
    </location>
</feature>
<sequence>MESNNGALAFDVLIRDSNINEMLAKDEKRIMQFAENVEGQSQSVVGSFEGIGKAIGGIAIGAMLQGWVKDIISVRGEFQQLEIAFNTMLGSAEQGTQLMNQLVKTAASTPFDLKGIAGSAKQLLAYGTAAEDVNGTLVRLGNIASGLSIPLNDLVYLYGTTMVQGRLFTQDVRQFMGRGIPLVQELAKQLNKTTDEVNAMVTAGQIGFPEVQKVIESLTNEGGMFYGLMEEQSKSLTGQISNLEDAFDMMLNDIGQNTQGVLSGSISVVASLVENYDKVLRVLGGLVAMYGTYKVAMATVAIQQGKSTGMAKVDMIVQKARMGTLANLNASAHNYVVQHELMGKAHQAYTLELQKALTLEQQEQVLRGVKMQAIAALLTQEQQQYLSRLNLNSQSVEYLAAAESILTADQRMSLAKQDLTRNSMAYGVAIEQSIQAQMLENTASMNALRTEAAKLKAKEASLLQDYRVSQNKIQQTRVQIALAQQEGNTQAVAALKEQQHNQLKQHGIIVSEMKSAKLAKEATTQKITTLATQQASLAGKGKAASDAMQTASSTLLSTATTFLTAKLRVLWATLIANPFTAIISLVGLAASAFMMFGKQEEENTTIAGEFQDAVTESYNKLNLYFAILKTSSANSKEYKDALKKINDLCGEHSVELLKENAGLEEQAKKHDELVDAIGRSTAAKIKAKYIEEEYNKLAEKQKEILEELKEQAEEASHKEIKETIDVTPEGVAITAYKAVDEASVHIREATDALWASILTAATDGAEKLQGLTGDAYNKAYNELITNILERVQEATGATDKEMEAFKGSVESAVQSTLTSAQACNKGIELISSQTDSMFGKPITNNLKNEIDITKLSLDELHKLSSQLNGSQIGIDLKLYGYTETMAMLRDVNNLINNKQNNLNTENGINDEIGKLKKLRGEATLGSAEWKNLDSQITKLENRLPKTQAKIAKAANRTKEQAAKKAAREAERQAKERANALKDIAQREIDLELEVEDSRLDIIKDGFEKRKAELKAQHQKELARIDKEQKELAEKYKKAGKAMPTKTEANFTALRTNENASYEIKLSQLTEAEISERKKQYELYYKWVSTYGEYVANAQFEKLVANGNTYTAWLESKVQNLVEKEASTAGLNEAESNDLITFQQELQAAKGLKTEFEQFSESLSKAKDNSNTLSESLARLVQLKQDLQQGKTNLIGEERAKAIQQVDKQIEESTQELQKHLLETYKSNAALRFETEQKYEQEITWLKQHGYEEQAMLAEKARSKAIAEIDATRIQATDDWKQLFENAEYLSSSAFDNILQKLRAMVAGIADADIKGALQKQLDDLEIQTQGERNPFKLLVNSIKEYNAAADGSTEKSVKFKKMFTSIGASISMVKDGFDSVVNGLKDLGLAGDEATQELLGDISEMIGGAATLAKGIATGNPMDIISGGVSLITSAISVFDSTSRRIKREMKQHEKQLQALQRIYSQIQFNVENAIGDDYYKEQQKAIENLQKQKKEYEELSRLESRKKKKDRDDNKVQEYLANAEQAERDIKKIEQEIVESLVQTNFRDLANELANVWADAFGKMEDSTKSFEKIWNTTIANAVKNSLKLKLIEPIVNEFTSTLAKYMGTHNNSVVGFNFAYWKRMLQNAGKAFTDGLKGFEEYFQGMEDEVGKASNTLEGQIKGVTEDTASILAGEMTTMRIRQMEQLLVMQGLQATMIGVDNTVKSALTYLSSIANNTSYNRHLLDITKQLENIKSSLASNPLRAKGLTA</sequence>
<keyword evidence="1" id="KW-0175">Coiled coil</keyword>
<evidence type="ECO:0000313" key="3">
    <source>
        <dbReference type="EMBL" id="SUC37458.1"/>
    </source>
</evidence>
<organism evidence="3 4">
    <name type="scientific">Prevotella pallens</name>
    <dbReference type="NCBI Taxonomy" id="60133"/>
    <lineage>
        <taxon>Bacteria</taxon>
        <taxon>Pseudomonadati</taxon>
        <taxon>Bacteroidota</taxon>
        <taxon>Bacteroidia</taxon>
        <taxon>Bacteroidales</taxon>
        <taxon>Prevotellaceae</taxon>
        <taxon>Prevotella</taxon>
    </lineage>
</organism>
<feature type="coiled-coil region" evidence="1">
    <location>
        <begin position="936"/>
        <end position="1034"/>
    </location>
</feature>